<dbReference type="InterPro" id="IPR012340">
    <property type="entry name" value="NA-bd_OB-fold"/>
</dbReference>
<feature type="domain" description="TRNA-binding" evidence="4">
    <location>
        <begin position="45"/>
        <end position="144"/>
    </location>
</feature>
<name>A0AAD9UN29_9APIC</name>
<dbReference type="Pfam" id="PF01588">
    <property type="entry name" value="tRNA_bind"/>
    <property type="match status" value="1"/>
</dbReference>
<sequence>MQHLPELLPSLENSTIIHFDKDTTLETELLNTLKLKSDKSKGTSKKTPQKVRVGLVKSIELHPGAEKFIDLGEAAHRDICSGLVQFLKSDEILEKKVCVIANMKPKSLRGKPSNGMVLCVSNDDHSAVELLEPPADAEIGERVMWEGYNGEPDLVLNTKTGKDPFIAVKDYFVCKDRVGYYKEARFMTSKGPCTCKSITKGTIS</sequence>
<evidence type="ECO:0000256" key="1">
    <source>
        <dbReference type="ARBA" id="ARBA00022555"/>
    </source>
</evidence>
<evidence type="ECO:0000256" key="3">
    <source>
        <dbReference type="PROSITE-ProRule" id="PRU00209"/>
    </source>
</evidence>
<evidence type="ECO:0000313" key="5">
    <source>
        <dbReference type="EMBL" id="KAK2195342.1"/>
    </source>
</evidence>
<dbReference type="InterPro" id="IPR051270">
    <property type="entry name" value="Tyrosine-tRNA_ligase_regulator"/>
</dbReference>
<dbReference type="InterPro" id="IPR002547">
    <property type="entry name" value="tRNA-bd_dom"/>
</dbReference>
<dbReference type="EMBL" id="JALLKP010000004">
    <property type="protein sequence ID" value="KAK2195342.1"/>
    <property type="molecule type" value="Genomic_DNA"/>
</dbReference>
<evidence type="ECO:0000313" key="6">
    <source>
        <dbReference type="Proteomes" id="UP001214638"/>
    </source>
</evidence>
<keyword evidence="2 3" id="KW-0694">RNA-binding</keyword>
<protein>
    <submittedName>
        <fullName evidence="5">Bifunctional Nucleic acid-binding</fullName>
    </submittedName>
</protein>
<proteinExistence type="predicted"/>
<dbReference type="GO" id="GO:0000049">
    <property type="term" value="F:tRNA binding"/>
    <property type="evidence" value="ECO:0007669"/>
    <property type="project" value="UniProtKB-UniRule"/>
</dbReference>
<keyword evidence="6" id="KW-1185">Reference proteome</keyword>
<dbReference type="GeneID" id="94337315"/>
<dbReference type="KEGG" id="bdw:94337315"/>
<dbReference type="AlphaFoldDB" id="A0AAD9UN29"/>
<reference evidence="5" key="1">
    <citation type="journal article" date="2023" name="Nat. Microbiol.">
        <title>Babesia duncani multi-omics identifies virulence factors and drug targets.</title>
        <authorList>
            <person name="Singh P."/>
            <person name="Lonardi S."/>
            <person name="Liang Q."/>
            <person name="Vydyam P."/>
            <person name="Khabirova E."/>
            <person name="Fang T."/>
            <person name="Gihaz S."/>
            <person name="Thekkiniath J."/>
            <person name="Munshi M."/>
            <person name="Abel S."/>
            <person name="Ciampossin L."/>
            <person name="Batugedara G."/>
            <person name="Gupta M."/>
            <person name="Lu X.M."/>
            <person name="Lenz T."/>
            <person name="Chakravarty S."/>
            <person name="Cornillot E."/>
            <person name="Hu Y."/>
            <person name="Ma W."/>
            <person name="Gonzalez L.M."/>
            <person name="Sanchez S."/>
            <person name="Estrada K."/>
            <person name="Sanchez-Flores A."/>
            <person name="Montero E."/>
            <person name="Harb O.S."/>
            <person name="Le Roch K.G."/>
            <person name="Mamoun C.B."/>
        </authorList>
    </citation>
    <scope>NUCLEOTIDE SEQUENCE</scope>
    <source>
        <strain evidence="5">WA1</strain>
    </source>
</reference>
<dbReference type="PROSITE" id="PS50886">
    <property type="entry name" value="TRBD"/>
    <property type="match status" value="1"/>
</dbReference>
<dbReference type="Gene3D" id="2.40.50.140">
    <property type="entry name" value="Nucleic acid-binding proteins"/>
    <property type="match status" value="1"/>
</dbReference>
<keyword evidence="1 3" id="KW-0820">tRNA-binding</keyword>
<dbReference type="Proteomes" id="UP001214638">
    <property type="component" value="Unassembled WGS sequence"/>
</dbReference>
<dbReference type="PANTHER" id="PTHR11586:SF33">
    <property type="entry name" value="AMINOACYL TRNA SYNTHASE COMPLEX-INTERACTING MULTIFUNCTIONAL PROTEIN 1"/>
    <property type="match status" value="1"/>
</dbReference>
<accession>A0AAD9UN29</accession>
<comment type="caution">
    <text evidence="5">The sequence shown here is derived from an EMBL/GenBank/DDBJ whole genome shotgun (WGS) entry which is preliminary data.</text>
</comment>
<gene>
    <name evidence="5" type="ORF">BdWA1_003018</name>
</gene>
<dbReference type="RefSeq" id="XP_067802185.1">
    <property type="nucleotide sequence ID" value="XM_067948034.1"/>
</dbReference>
<evidence type="ECO:0000256" key="2">
    <source>
        <dbReference type="ARBA" id="ARBA00022884"/>
    </source>
</evidence>
<dbReference type="SUPFAM" id="SSF50249">
    <property type="entry name" value="Nucleic acid-binding proteins"/>
    <property type="match status" value="1"/>
</dbReference>
<organism evidence="5 6">
    <name type="scientific">Babesia duncani</name>
    <dbReference type="NCBI Taxonomy" id="323732"/>
    <lineage>
        <taxon>Eukaryota</taxon>
        <taxon>Sar</taxon>
        <taxon>Alveolata</taxon>
        <taxon>Apicomplexa</taxon>
        <taxon>Aconoidasida</taxon>
        <taxon>Piroplasmida</taxon>
        <taxon>Babesiidae</taxon>
        <taxon>Babesia</taxon>
    </lineage>
</organism>
<evidence type="ECO:0000259" key="4">
    <source>
        <dbReference type="PROSITE" id="PS50886"/>
    </source>
</evidence>
<dbReference type="PANTHER" id="PTHR11586">
    <property type="entry name" value="TRNA-AMINOACYLATION COFACTOR ARC1 FAMILY MEMBER"/>
    <property type="match status" value="1"/>
</dbReference>